<comment type="caution">
    <text evidence="1">The sequence shown here is derived from an EMBL/GenBank/DDBJ whole genome shotgun (WGS) entry which is preliminary data.</text>
</comment>
<dbReference type="Proteomes" id="UP000232688">
    <property type="component" value="Unassembled WGS sequence"/>
</dbReference>
<organism evidence="1 2">
    <name type="scientific">Rhizophagus irregularis</name>
    <dbReference type="NCBI Taxonomy" id="588596"/>
    <lineage>
        <taxon>Eukaryota</taxon>
        <taxon>Fungi</taxon>
        <taxon>Fungi incertae sedis</taxon>
        <taxon>Mucoromycota</taxon>
        <taxon>Glomeromycotina</taxon>
        <taxon>Glomeromycetes</taxon>
        <taxon>Glomerales</taxon>
        <taxon>Glomeraceae</taxon>
        <taxon>Rhizophagus</taxon>
    </lineage>
</organism>
<reference evidence="1 2" key="1">
    <citation type="submission" date="2017-10" db="EMBL/GenBank/DDBJ databases">
        <title>Extensive intraspecific genome diversity in a model arbuscular mycorrhizal fungus.</title>
        <authorList>
            <person name="Chen E.C.H."/>
            <person name="Morin E."/>
            <person name="Baudet D."/>
            <person name="Noel J."/>
            <person name="Ndikumana S."/>
            <person name="Charron P."/>
            <person name="St-Onge C."/>
            <person name="Giorgi J."/>
            <person name="Grigoriev I.V."/>
            <person name="Roux C."/>
            <person name="Martin F.M."/>
            <person name="Corradi N."/>
        </authorList>
    </citation>
    <scope>NUCLEOTIDE SEQUENCE [LARGE SCALE GENOMIC DNA]</scope>
    <source>
        <strain evidence="1 2">A1</strain>
    </source>
</reference>
<dbReference type="InterPro" id="IPR012337">
    <property type="entry name" value="RNaseH-like_sf"/>
</dbReference>
<dbReference type="AlphaFoldDB" id="A0A2N0QQX8"/>
<dbReference type="VEuPathDB" id="FungiDB:FUN_019177"/>
<sequence length="485" mass="57048">MLTIKSSGVKVKPMQGGSLPLTDVFTHKELFQKSISKELKGKSVYFISQLMSLDRTRFLRYKDLKHRIKINTQGRVLGWFKFIENKLVKEPLISKKVKNEYQLEYNLYNNDVNIANVKTRNWIATFCEQHWIQEIVDETISPSVQLLVIKKCREKCVIINASSIQNDRYMVDNFIYEVLAQAKCKHHGGSNEKARNIKKSDIEIYTDGFMKNGLIDEIKMGSAFLISSPIDRYFNCSIGDNPFSNKAELIPVILNLMAYHKWQMLRIYGFNVKLVKVKAHSNSDNNNKIDKLAKLGIKKEILMIEDALLLHNGTICWRDMPIEHNSILMIKGIKDAQFIDKFIMLNRNRIRYQSEVLELIDWKTSLKLNCIDQYYTLFEDHFLQSWKCNFCGIEEEMFDHFWKCEFSKKEIDKQQLENKVEKLDMWNIGYFYDFTFLMKNQVSHQLVDLLKFYKIEVCSESSQSGYSVIHLKFDWIQINPNDSSD</sequence>
<gene>
    <name evidence="1" type="ORF">RhiirA1_479261</name>
</gene>
<evidence type="ECO:0008006" key="3">
    <source>
        <dbReference type="Google" id="ProtNLM"/>
    </source>
</evidence>
<accession>A0A2N0QQX8</accession>
<dbReference type="VEuPathDB" id="FungiDB:RhiirFUN_022261"/>
<evidence type="ECO:0000313" key="1">
    <source>
        <dbReference type="EMBL" id="PKC53454.1"/>
    </source>
</evidence>
<dbReference type="SUPFAM" id="SSF53098">
    <property type="entry name" value="Ribonuclease H-like"/>
    <property type="match status" value="1"/>
</dbReference>
<name>A0A2N0QQX8_9GLOM</name>
<proteinExistence type="predicted"/>
<reference evidence="1 2" key="2">
    <citation type="submission" date="2017-10" db="EMBL/GenBank/DDBJ databases">
        <title>Genome analyses suggest a sexual origin of heterokaryosis in a supposedly ancient asexual fungus.</title>
        <authorList>
            <person name="Corradi N."/>
            <person name="Sedzielewska K."/>
            <person name="Noel J."/>
            <person name="Charron P."/>
            <person name="Farinelli L."/>
            <person name="Marton T."/>
            <person name="Kruger M."/>
            <person name="Pelin A."/>
            <person name="Brachmann A."/>
            <person name="Corradi N."/>
        </authorList>
    </citation>
    <scope>NUCLEOTIDE SEQUENCE [LARGE SCALE GENOMIC DNA]</scope>
    <source>
        <strain evidence="1 2">A1</strain>
    </source>
</reference>
<protein>
    <recommendedName>
        <fullName evidence="3">RNase H type-1 domain-containing protein</fullName>
    </recommendedName>
</protein>
<dbReference type="EMBL" id="LLXH01004203">
    <property type="protein sequence ID" value="PKC53454.1"/>
    <property type="molecule type" value="Genomic_DNA"/>
</dbReference>
<evidence type="ECO:0000313" key="2">
    <source>
        <dbReference type="Proteomes" id="UP000232688"/>
    </source>
</evidence>
<dbReference type="VEuPathDB" id="FungiDB:RhiirA1_479261"/>